<keyword evidence="10" id="KW-0732">Signal</keyword>
<dbReference type="InterPro" id="IPR037066">
    <property type="entry name" value="Plug_dom_sf"/>
</dbReference>
<accession>N8Y4P0</accession>
<reference evidence="13 14" key="1">
    <citation type="submission" date="2013-02" db="EMBL/GenBank/DDBJ databases">
        <title>The Genome Sequence of Acinetobacter guillouiae NIPH 991.</title>
        <authorList>
            <consortium name="The Broad Institute Genome Sequencing Platform"/>
            <consortium name="The Broad Institute Genome Sequencing Center for Infectious Disease"/>
            <person name="Cerqueira G."/>
            <person name="Feldgarden M."/>
            <person name="Courvalin P."/>
            <person name="Perichon B."/>
            <person name="Grillot-Courvalin C."/>
            <person name="Clermont D."/>
            <person name="Rocha E."/>
            <person name="Yoon E.-J."/>
            <person name="Nemec A."/>
            <person name="Walker B."/>
            <person name="Young S.K."/>
            <person name="Zeng Q."/>
            <person name="Gargeya S."/>
            <person name="Fitzgerald M."/>
            <person name="Haas B."/>
            <person name="Abouelleil A."/>
            <person name="Alvarado L."/>
            <person name="Arachchi H.M."/>
            <person name="Berlin A.M."/>
            <person name="Chapman S.B."/>
            <person name="Dewar J."/>
            <person name="Goldberg J."/>
            <person name="Griggs A."/>
            <person name="Gujja S."/>
            <person name="Hansen M."/>
            <person name="Howarth C."/>
            <person name="Imamovic A."/>
            <person name="Larimer J."/>
            <person name="McCowan C."/>
            <person name="Murphy C."/>
            <person name="Neiman D."/>
            <person name="Pearson M."/>
            <person name="Priest M."/>
            <person name="Roberts A."/>
            <person name="Saif S."/>
            <person name="Shea T."/>
            <person name="Sisk P."/>
            <person name="Sykes S."/>
            <person name="Wortman J."/>
            <person name="Nusbaum C."/>
            <person name="Birren B."/>
        </authorList>
    </citation>
    <scope>NUCLEOTIDE SEQUENCE [LARGE SCALE GENOMIC DNA]</scope>
    <source>
        <strain evidence="13 14">NIPH 991</strain>
    </source>
</reference>
<dbReference type="GO" id="GO:0009279">
    <property type="term" value="C:cell outer membrane"/>
    <property type="evidence" value="ECO:0007669"/>
    <property type="project" value="UniProtKB-SubCell"/>
</dbReference>
<keyword evidence="3 8" id="KW-1134">Transmembrane beta strand</keyword>
<dbReference type="InterPro" id="IPR036942">
    <property type="entry name" value="Beta-barrel_TonB_sf"/>
</dbReference>
<keyword evidence="5 9" id="KW-0798">TonB box</keyword>
<evidence type="ECO:0000256" key="9">
    <source>
        <dbReference type="RuleBase" id="RU003357"/>
    </source>
</evidence>
<dbReference type="PROSITE" id="PS52016">
    <property type="entry name" value="TONB_DEPENDENT_REC_3"/>
    <property type="match status" value="1"/>
</dbReference>
<evidence type="ECO:0000259" key="11">
    <source>
        <dbReference type="Pfam" id="PF00593"/>
    </source>
</evidence>
<evidence type="ECO:0000256" key="3">
    <source>
        <dbReference type="ARBA" id="ARBA00022452"/>
    </source>
</evidence>
<comment type="subcellular location">
    <subcellularLocation>
        <location evidence="1 8">Cell outer membrane</location>
        <topology evidence="1 8">Multi-pass membrane protein</topology>
    </subcellularLocation>
</comment>
<dbReference type="Pfam" id="PF07715">
    <property type="entry name" value="Plug"/>
    <property type="match status" value="1"/>
</dbReference>
<keyword evidence="6 8" id="KW-0472">Membrane</keyword>
<evidence type="ECO:0000313" key="14">
    <source>
        <dbReference type="Proteomes" id="UP000013148"/>
    </source>
</evidence>
<sequence length="758" mass="83292">MKRTSIQIQLTCLSLAIATQIYAQEPTTQKVENTGAEVKSLAPIVVTATRSAKSISDIAGTVYRIERSEIEKQANAGKSTAEILGLLVPSLTPNTGTTSNYGMTMRGRVVQYMIDGIPQTGSRDGSRQLNSILPSMIDRIEVVSGATSIYGSGATGGIINIITKKGGDEALSFETKLGLTSGNNFKGDALAYEASQNVSFNQDRIKGNLGVGYVKRGEIQDSRGDRIGPEVAQTDRQDTQTLDVNGQLTWNISDQQHLTVGAQYYNDEQDGDYGPDYGQGLSVIFRGATPSLKALKGLQLEDQPRTKRWSTHAQYNHNDVLGQSLTLEAYYRKEQARWFPTAVSLPHPQLPLPTRSIPVVMQSNTDINIWGSRLALQKDFKVADRALGLSYGLDFENEKNGQEGQMYDTNTFIASNGLNHQATKNYAMGPDVQIAKLGAFIQANYAVTDRINIQAGVRHERINSDVSDSTPYPESIVADFDPSYTAKSLKGGEVKHNATLFNLGGVYHLNDTQQIFANFSQGFSIPDVQRMLRDVPASFVVTSNNIDPIKVNNYELGWRLQEQKGLNLGLTAFYNDSDKSVRFNAAPNFNIEVIDTDERIYGLEANVKYAISDMWNMGGTIAYTRGQFKNILGDWQELDATRVSPLKGTLFSEWQFVDNINLRVQTLAIGGTDQAAKDYVNPLNDRSIRKPAEIKGFAIMDVITSAKVGPGRLGFGVYNVWNTDYKTVFSQAVAPTYGAISSLAAQGRSYGLTYTLKY</sequence>
<evidence type="ECO:0000313" key="13">
    <source>
        <dbReference type="EMBL" id="ENV16304.1"/>
    </source>
</evidence>
<dbReference type="InterPro" id="IPR000531">
    <property type="entry name" value="Beta-barrel_TonB"/>
</dbReference>
<evidence type="ECO:0000256" key="6">
    <source>
        <dbReference type="ARBA" id="ARBA00023136"/>
    </source>
</evidence>
<dbReference type="Pfam" id="PF00593">
    <property type="entry name" value="TonB_dep_Rec_b-barrel"/>
    <property type="match status" value="1"/>
</dbReference>
<dbReference type="Gene3D" id="2.170.130.10">
    <property type="entry name" value="TonB-dependent receptor, plug domain"/>
    <property type="match status" value="1"/>
</dbReference>
<name>N8Y4P0_ACIGI</name>
<protein>
    <recommendedName>
        <fullName evidence="15">TonB-dependent siderophore receptor</fullName>
    </recommendedName>
</protein>
<dbReference type="EMBL" id="APPJ01000012">
    <property type="protein sequence ID" value="ENV16304.1"/>
    <property type="molecule type" value="Genomic_DNA"/>
</dbReference>
<gene>
    <name evidence="13" type="ORF">F964_03239</name>
</gene>
<feature type="domain" description="TonB-dependent receptor-like beta-barrel" evidence="11">
    <location>
        <begin position="271"/>
        <end position="720"/>
    </location>
</feature>
<evidence type="ECO:0000256" key="10">
    <source>
        <dbReference type="SAM" id="SignalP"/>
    </source>
</evidence>
<feature type="signal peptide" evidence="10">
    <location>
        <begin position="1"/>
        <end position="23"/>
    </location>
</feature>
<dbReference type="PANTHER" id="PTHR30069:SF42">
    <property type="entry name" value="FERRIC AEROBACTIN RECEPTOR"/>
    <property type="match status" value="1"/>
</dbReference>
<dbReference type="GO" id="GO:0015344">
    <property type="term" value="F:siderophore uptake transmembrane transporter activity"/>
    <property type="evidence" value="ECO:0007669"/>
    <property type="project" value="TreeGrafter"/>
</dbReference>
<feature type="chain" id="PRO_5004137448" description="TonB-dependent siderophore receptor" evidence="10">
    <location>
        <begin position="24"/>
        <end position="758"/>
    </location>
</feature>
<dbReference type="RefSeq" id="WP_004821775.1">
    <property type="nucleotide sequence ID" value="NZ_KB849456.1"/>
</dbReference>
<dbReference type="Proteomes" id="UP000013148">
    <property type="component" value="Unassembled WGS sequence"/>
</dbReference>
<dbReference type="SUPFAM" id="SSF56935">
    <property type="entry name" value="Porins"/>
    <property type="match status" value="1"/>
</dbReference>
<evidence type="ECO:0000256" key="5">
    <source>
        <dbReference type="ARBA" id="ARBA00023077"/>
    </source>
</evidence>
<evidence type="ECO:0000256" key="4">
    <source>
        <dbReference type="ARBA" id="ARBA00022692"/>
    </source>
</evidence>
<evidence type="ECO:0000256" key="1">
    <source>
        <dbReference type="ARBA" id="ARBA00004571"/>
    </source>
</evidence>
<dbReference type="PATRIC" id="fig|1217656.3.peg.3182"/>
<keyword evidence="4 8" id="KW-0812">Transmembrane</keyword>
<comment type="similarity">
    <text evidence="8 9">Belongs to the TonB-dependent receptor family.</text>
</comment>
<dbReference type="PANTHER" id="PTHR30069">
    <property type="entry name" value="TONB-DEPENDENT OUTER MEMBRANE RECEPTOR"/>
    <property type="match status" value="1"/>
</dbReference>
<evidence type="ECO:0000256" key="7">
    <source>
        <dbReference type="ARBA" id="ARBA00023237"/>
    </source>
</evidence>
<dbReference type="eggNOG" id="COG4771">
    <property type="taxonomic scope" value="Bacteria"/>
</dbReference>
<feature type="domain" description="TonB-dependent receptor plug" evidence="12">
    <location>
        <begin position="55"/>
        <end position="158"/>
    </location>
</feature>
<dbReference type="CDD" id="cd01347">
    <property type="entry name" value="ligand_gated_channel"/>
    <property type="match status" value="1"/>
</dbReference>
<dbReference type="Gene3D" id="2.40.170.20">
    <property type="entry name" value="TonB-dependent receptor, beta-barrel domain"/>
    <property type="match status" value="1"/>
</dbReference>
<evidence type="ECO:0008006" key="15">
    <source>
        <dbReference type="Google" id="ProtNLM"/>
    </source>
</evidence>
<keyword evidence="2 8" id="KW-0813">Transport</keyword>
<keyword evidence="14" id="KW-1185">Reference proteome</keyword>
<dbReference type="InterPro" id="IPR039426">
    <property type="entry name" value="TonB-dep_rcpt-like"/>
</dbReference>
<dbReference type="AlphaFoldDB" id="N8Y4P0"/>
<proteinExistence type="inferred from homology"/>
<dbReference type="InterPro" id="IPR012910">
    <property type="entry name" value="Plug_dom"/>
</dbReference>
<evidence type="ECO:0000259" key="12">
    <source>
        <dbReference type="Pfam" id="PF07715"/>
    </source>
</evidence>
<dbReference type="GO" id="GO:0044718">
    <property type="term" value="P:siderophore transmembrane transport"/>
    <property type="evidence" value="ECO:0007669"/>
    <property type="project" value="TreeGrafter"/>
</dbReference>
<comment type="caution">
    <text evidence="13">The sequence shown here is derived from an EMBL/GenBank/DDBJ whole genome shotgun (WGS) entry which is preliminary data.</text>
</comment>
<organism evidence="13 14">
    <name type="scientific">Acinetobacter guillouiae NIPH 991</name>
    <dbReference type="NCBI Taxonomy" id="1217656"/>
    <lineage>
        <taxon>Bacteria</taxon>
        <taxon>Pseudomonadati</taxon>
        <taxon>Pseudomonadota</taxon>
        <taxon>Gammaproteobacteria</taxon>
        <taxon>Moraxellales</taxon>
        <taxon>Moraxellaceae</taxon>
        <taxon>Acinetobacter</taxon>
    </lineage>
</organism>
<evidence type="ECO:0000256" key="8">
    <source>
        <dbReference type="PROSITE-ProRule" id="PRU01360"/>
    </source>
</evidence>
<evidence type="ECO:0000256" key="2">
    <source>
        <dbReference type="ARBA" id="ARBA00022448"/>
    </source>
</evidence>
<keyword evidence="7 8" id="KW-0998">Cell outer membrane</keyword>
<dbReference type="HOGENOM" id="CLU_015930_1_0_6"/>